<dbReference type="Proteomes" id="UP000001549">
    <property type="component" value="Chromosome"/>
</dbReference>
<gene>
    <name evidence="1" type="ordered locus">FsymDg_2506</name>
</gene>
<keyword evidence="2" id="KW-1185">Reference proteome</keyword>
<dbReference type="KEGG" id="fsy:FsymDg_2506"/>
<proteinExistence type="predicted"/>
<name>F8B279_9ACTN</name>
<dbReference type="EMBL" id="CP002801">
    <property type="protein sequence ID" value="AEH09873.1"/>
    <property type="molecule type" value="Genomic_DNA"/>
</dbReference>
<dbReference type="STRING" id="656024.FsymDg_2506"/>
<organism evidence="1 2">
    <name type="scientific">Candidatus Protofrankia datiscae</name>
    <dbReference type="NCBI Taxonomy" id="2716812"/>
    <lineage>
        <taxon>Bacteria</taxon>
        <taxon>Bacillati</taxon>
        <taxon>Actinomycetota</taxon>
        <taxon>Actinomycetes</taxon>
        <taxon>Frankiales</taxon>
        <taxon>Frankiaceae</taxon>
        <taxon>Protofrankia</taxon>
    </lineage>
</organism>
<dbReference type="HOGENOM" id="CLU_3007687_0_0_11"/>
<evidence type="ECO:0000313" key="2">
    <source>
        <dbReference type="Proteomes" id="UP000001549"/>
    </source>
</evidence>
<sequence>MAMAAIPESTRSSIRLRLLDHARQRWPQLARTDITYRGAFAYVAGVLPDGEFDLHS</sequence>
<reference evidence="1 2" key="1">
    <citation type="submission" date="2011-05" db="EMBL/GenBank/DDBJ databases">
        <title>Complete sequence of chromosome of Frankia symbiont of Datisca glomerata.</title>
        <authorList>
            <consortium name="US DOE Joint Genome Institute"/>
            <person name="Lucas S."/>
            <person name="Han J."/>
            <person name="Lapidus A."/>
            <person name="Cheng J.-F."/>
            <person name="Goodwin L."/>
            <person name="Pitluck S."/>
            <person name="Peters L."/>
            <person name="Mikhailova N."/>
            <person name="Chertkov O."/>
            <person name="Teshima H."/>
            <person name="Han C."/>
            <person name="Tapia R."/>
            <person name="Land M."/>
            <person name="Hauser L."/>
            <person name="Kyrpides N."/>
            <person name="Ivanova N."/>
            <person name="Pagani I."/>
            <person name="Berry A."/>
            <person name="Pawlowski K."/>
            <person name="Persson T."/>
            <person name="Vanden Heuvel B."/>
            <person name="Benson D."/>
            <person name="Woyke T."/>
        </authorList>
    </citation>
    <scope>NUCLEOTIDE SEQUENCE [LARGE SCALE GENOMIC DNA]</scope>
    <source>
        <strain evidence="2">4085684</strain>
    </source>
</reference>
<protein>
    <submittedName>
        <fullName evidence="1">Uncharacterized protein</fullName>
    </submittedName>
</protein>
<evidence type="ECO:0000313" key="1">
    <source>
        <dbReference type="EMBL" id="AEH09873.1"/>
    </source>
</evidence>
<dbReference type="AlphaFoldDB" id="F8B279"/>
<accession>F8B279</accession>